<dbReference type="PROSITE" id="PS51257">
    <property type="entry name" value="PROKAR_LIPOPROTEIN"/>
    <property type="match status" value="1"/>
</dbReference>
<dbReference type="InterPro" id="IPR054765">
    <property type="entry name" value="SLBB_dom"/>
</dbReference>
<evidence type="ECO:0000256" key="2">
    <source>
        <dbReference type="ARBA" id="ARBA00009450"/>
    </source>
</evidence>
<evidence type="ECO:0000256" key="3">
    <source>
        <dbReference type="ARBA" id="ARBA00022448"/>
    </source>
</evidence>
<keyword evidence="12" id="KW-0564">Palmitate</keyword>
<comment type="subcellular location">
    <subcellularLocation>
        <location evidence="1">Cell outer membrane</location>
        <topology evidence="1">Multi-pass membrane protein</topology>
    </subcellularLocation>
</comment>
<comment type="caution">
    <text evidence="18">The sequence shown here is derived from an EMBL/GenBank/DDBJ whole genome shotgun (WGS) entry which is preliminary data.</text>
</comment>
<keyword evidence="14" id="KW-0449">Lipoprotein</keyword>
<evidence type="ECO:0000313" key="20">
    <source>
        <dbReference type="Proteomes" id="UP000755667"/>
    </source>
</evidence>
<evidence type="ECO:0000313" key="21">
    <source>
        <dbReference type="Proteomes" id="UP000809440"/>
    </source>
</evidence>
<evidence type="ECO:0000256" key="10">
    <source>
        <dbReference type="ARBA" id="ARBA00023114"/>
    </source>
</evidence>
<dbReference type="GeneID" id="62639981"/>
<name>A0A9Q2NP27_9RHOB</name>
<keyword evidence="6" id="KW-0812">Transmembrane</keyword>
<dbReference type="EMBL" id="JAFBXF010000001">
    <property type="protein sequence ID" value="MBM2415613.1"/>
    <property type="molecule type" value="Genomic_DNA"/>
</dbReference>
<keyword evidence="3" id="KW-0813">Transport</keyword>
<evidence type="ECO:0000256" key="11">
    <source>
        <dbReference type="ARBA" id="ARBA00023136"/>
    </source>
</evidence>
<evidence type="ECO:0000256" key="1">
    <source>
        <dbReference type="ARBA" id="ARBA00004571"/>
    </source>
</evidence>
<organism evidence="18 20">
    <name type="scientific">Marivita cryptomonadis</name>
    <dbReference type="NCBI Taxonomy" id="505252"/>
    <lineage>
        <taxon>Bacteria</taxon>
        <taxon>Pseudomonadati</taxon>
        <taxon>Pseudomonadota</taxon>
        <taxon>Alphaproteobacteria</taxon>
        <taxon>Rhodobacterales</taxon>
        <taxon>Roseobacteraceae</taxon>
        <taxon>Marivita</taxon>
    </lineage>
</organism>
<evidence type="ECO:0000259" key="16">
    <source>
        <dbReference type="Pfam" id="PF02563"/>
    </source>
</evidence>
<evidence type="ECO:0000256" key="5">
    <source>
        <dbReference type="ARBA" id="ARBA00022597"/>
    </source>
</evidence>
<evidence type="ECO:0000256" key="6">
    <source>
        <dbReference type="ARBA" id="ARBA00022692"/>
    </source>
</evidence>
<evidence type="ECO:0000256" key="12">
    <source>
        <dbReference type="ARBA" id="ARBA00023139"/>
    </source>
</evidence>
<dbReference type="Pfam" id="PF02563">
    <property type="entry name" value="Poly_export"/>
    <property type="match status" value="1"/>
</dbReference>
<feature type="domain" description="Polysaccharide export protein N-terminal" evidence="16">
    <location>
        <begin position="79"/>
        <end position="161"/>
    </location>
</feature>
<dbReference type="EMBL" id="JAFBXE010000001">
    <property type="protein sequence ID" value="MBM2410946.1"/>
    <property type="molecule type" value="Genomic_DNA"/>
</dbReference>
<evidence type="ECO:0000313" key="19">
    <source>
        <dbReference type="EMBL" id="MBM2415613.1"/>
    </source>
</evidence>
<dbReference type="InterPro" id="IPR049712">
    <property type="entry name" value="Poly_export"/>
</dbReference>
<evidence type="ECO:0000256" key="14">
    <source>
        <dbReference type="ARBA" id="ARBA00023288"/>
    </source>
</evidence>
<keyword evidence="10" id="KW-0626">Porin</keyword>
<dbReference type="Proteomes" id="UP000755667">
    <property type="component" value="Unassembled WGS sequence"/>
</dbReference>
<sequence>MFSSKFRWARPIAVVLSASVLASCGLPGVGPTKNQIFAGSVQREGDAFVVAINDRVTRATAFVPALGFSDKLKSAGIQSADIIRPGDVLGLTIWENVDDGLLAGATSNATALENVQVDGSGFIFVPYAGRIKAAGNTPEAIRRIITEKLEDQTPDPQVEVRRTAGDGASVSILGSAGVQGIFPITRPTRTLAAMLANAGGVGEVAEIAQITLTRGNVSETIWFEDLYDHPELDIALRDGDRILIQADQRSFTALGAAGAQTRLTFESQTLSLVEALAQLGGLSASTADPTGVFVFRNEPAEIANAVLGRTDLVGAQRLIYVMDLTEPNGLFMARDFLIRDQDTIYVTEAPIVQWNRTIASITGTLGGAQSLGSVATGGTVTE</sequence>
<evidence type="ECO:0000256" key="9">
    <source>
        <dbReference type="ARBA" id="ARBA00023065"/>
    </source>
</evidence>
<dbReference type="GO" id="GO:0015288">
    <property type="term" value="F:porin activity"/>
    <property type="evidence" value="ECO:0007669"/>
    <property type="project" value="UniProtKB-KW"/>
</dbReference>
<keyword evidence="21" id="KW-1185">Reference proteome</keyword>
<dbReference type="GO" id="GO:0015159">
    <property type="term" value="F:polysaccharide transmembrane transporter activity"/>
    <property type="evidence" value="ECO:0007669"/>
    <property type="project" value="InterPro"/>
</dbReference>
<dbReference type="RefSeq" id="WP_085628262.1">
    <property type="nucleotide sequence ID" value="NZ_JAFBWU010000001.1"/>
</dbReference>
<dbReference type="Proteomes" id="UP000809440">
    <property type="component" value="Unassembled WGS sequence"/>
</dbReference>
<evidence type="ECO:0000259" key="17">
    <source>
        <dbReference type="Pfam" id="PF22461"/>
    </source>
</evidence>
<dbReference type="GO" id="GO:0046930">
    <property type="term" value="C:pore complex"/>
    <property type="evidence" value="ECO:0007669"/>
    <property type="project" value="UniProtKB-KW"/>
</dbReference>
<evidence type="ECO:0000256" key="4">
    <source>
        <dbReference type="ARBA" id="ARBA00022452"/>
    </source>
</evidence>
<keyword evidence="4" id="KW-1134">Transmembrane beta strand</keyword>
<feature type="signal peptide" evidence="15">
    <location>
        <begin position="1"/>
        <end position="22"/>
    </location>
</feature>
<keyword evidence="13" id="KW-0998">Cell outer membrane</keyword>
<keyword evidence="9" id="KW-0406">Ion transport</keyword>
<evidence type="ECO:0000256" key="7">
    <source>
        <dbReference type="ARBA" id="ARBA00022729"/>
    </source>
</evidence>
<evidence type="ECO:0000256" key="8">
    <source>
        <dbReference type="ARBA" id="ARBA00023047"/>
    </source>
</evidence>
<dbReference type="Pfam" id="PF22461">
    <property type="entry name" value="SLBB_2"/>
    <property type="match status" value="1"/>
</dbReference>
<accession>A0A9Q2NP27</accession>
<keyword evidence="7 15" id="KW-0732">Signal</keyword>
<gene>
    <name evidence="18" type="ORF">JQX41_01410</name>
    <name evidence="19" type="ORF">JQX48_01410</name>
</gene>
<dbReference type="Gene3D" id="3.10.560.10">
    <property type="entry name" value="Outer membrane lipoprotein wza domain like"/>
    <property type="match status" value="2"/>
</dbReference>
<feature type="domain" description="SLBB" evidence="17">
    <location>
        <begin position="255"/>
        <end position="346"/>
    </location>
</feature>
<dbReference type="OrthoDB" id="7198507at2"/>
<keyword evidence="5" id="KW-0762">Sugar transport</keyword>
<evidence type="ECO:0000313" key="18">
    <source>
        <dbReference type="EMBL" id="MBM2410946.1"/>
    </source>
</evidence>
<evidence type="ECO:0000256" key="15">
    <source>
        <dbReference type="SAM" id="SignalP"/>
    </source>
</evidence>
<dbReference type="PANTHER" id="PTHR33619">
    <property type="entry name" value="POLYSACCHARIDE EXPORT PROTEIN GFCE-RELATED"/>
    <property type="match status" value="1"/>
</dbReference>
<dbReference type="GO" id="GO:0006811">
    <property type="term" value="P:monoatomic ion transport"/>
    <property type="evidence" value="ECO:0007669"/>
    <property type="project" value="UniProtKB-KW"/>
</dbReference>
<reference evidence="18 21" key="1">
    <citation type="submission" date="2021-01" db="EMBL/GenBank/DDBJ databases">
        <title>Diatom-associated Roseobacters Show Island Model of Population Structure.</title>
        <authorList>
            <person name="Qu L."/>
            <person name="Feng X."/>
            <person name="Chen Y."/>
            <person name="Li L."/>
            <person name="Wang X."/>
            <person name="Hu Z."/>
            <person name="Wang H."/>
            <person name="Luo H."/>
        </authorList>
    </citation>
    <scope>NUCLEOTIDE SEQUENCE</scope>
    <source>
        <strain evidence="19 21">CC28-63</strain>
        <strain evidence="18">CC28-69</strain>
    </source>
</reference>
<dbReference type="PANTHER" id="PTHR33619:SF3">
    <property type="entry name" value="POLYSACCHARIDE EXPORT PROTEIN GFCE-RELATED"/>
    <property type="match status" value="1"/>
</dbReference>
<comment type="similarity">
    <text evidence="2">Belongs to the BexD/CtrA/VexA family.</text>
</comment>
<protein>
    <submittedName>
        <fullName evidence="18">Polysaccharide biosynthesis/export family protein</fullName>
    </submittedName>
</protein>
<feature type="chain" id="PRO_5040109343" evidence="15">
    <location>
        <begin position="23"/>
        <end position="382"/>
    </location>
</feature>
<keyword evidence="8" id="KW-0625">Polysaccharide transport</keyword>
<evidence type="ECO:0000256" key="13">
    <source>
        <dbReference type="ARBA" id="ARBA00023237"/>
    </source>
</evidence>
<dbReference type="Gene3D" id="3.30.1950.10">
    <property type="entry name" value="wza like domain"/>
    <property type="match status" value="1"/>
</dbReference>
<dbReference type="GO" id="GO:0009279">
    <property type="term" value="C:cell outer membrane"/>
    <property type="evidence" value="ECO:0007669"/>
    <property type="project" value="UniProtKB-SubCell"/>
</dbReference>
<keyword evidence="11" id="KW-0472">Membrane</keyword>
<dbReference type="AlphaFoldDB" id="A0A9Q2NP27"/>
<dbReference type="InterPro" id="IPR003715">
    <property type="entry name" value="Poly_export_N"/>
</dbReference>
<proteinExistence type="inferred from homology"/>